<dbReference type="eggNOG" id="COG0309">
    <property type="taxonomic scope" value="Bacteria"/>
</dbReference>
<dbReference type="PANTHER" id="PTHR30303">
    <property type="entry name" value="HYDROGENASE ISOENZYMES FORMATION PROTEIN HYPE"/>
    <property type="match status" value="1"/>
</dbReference>
<organism evidence="4">
    <name type="scientific">Solibacter usitatus (strain Ellin6076)</name>
    <dbReference type="NCBI Taxonomy" id="234267"/>
    <lineage>
        <taxon>Bacteria</taxon>
        <taxon>Pseudomonadati</taxon>
        <taxon>Acidobacteriota</taxon>
        <taxon>Terriglobia</taxon>
        <taxon>Bryobacterales</taxon>
        <taxon>Solibacteraceae</taxon>
        <taxon>Candidatus Solibacter</taxon>
    </lineage>
</organism>
<dbReference type="PIRSF" id="PIRSF005644">
    <property type="entry name" value="Hdrgns_mtr_HypE"/>
    <property type="match status" value="1"/>
</dbReference>
<dbReference type="InterPro" id="IPR011854">
    <property type="entry name" value="HypE"/>
</dbReference>
<feature type="domain" description="PurM-like N-terminal" evidence="2">
    <location>
        <begin position="47"/>
        <end position="159"/>
    </location>
</feature>
<dbReference type="KEGG" id="sus:Acid_6930"/>
<dbReference type="FunCoup" id="Q01R77">
    <property type="interactions" value="71"/>
</dbReference>
<feature type="domain" description="PurM-like C-terminal" evidence="3">
    <location>
        <begin position="171"/>
        <end position="318"/>
    </location>
</feature>
<dbReference type="CDD" id="cd02197">
    <property type="entry name" value="HypE"/>
    <property type="match status" value="1"/>
</dbReference>
<accession>Q01R77</accession>
<dbReference type="InterPro" id="IPR016188">
    <property type="entry name" value="PurM-like_N"/>
</dbReference>
<dbReference type="PANTHER" id="PTHR30303:SF0">
    <property type="entry name" value="CARBAMOYL DEHYDRATASE HYPE"/>
    <property type="match status" value="1"/>
</dbReference>
<dbReference type="InParanoid" id="Q01R77"/>
<dbReference type="HOGENOM" id="CLU_049733_0_0_0"/>
<dbReference type="InterPro" id="IPR036676">
    <property type="entry name" value="PurM-like_C_sf"/>
</dbReference>
<dbReference type="Gene3D" id="3.30.1330.10">
    <property type="entry name" value="PurM-like, N-terminal domain"/>
    <property type="match status" value="1"/>
</dbReference>
<dbReference type="STRING" id="234267.Acid_6930"/>
<evidence type="ECO:0000313" key="4">
    <source>
        <dbReference type="EMBL" id="ABJ87843.1"/>
    </source>
</evidence>
<name>Q01R77_SOLUE</name>
<proteinExistence type="inferred from homology"/>
<dbReference type="OrthoDB" id="9801934at2"/>
<evidence type="ECO:0000259" key="3">
    <source>
        <dbReference type="Pfam" id="PF02769"/>
    </source>
</evidence>
<dbReference type="SUPFAM" id="SSF56042">
    <property type="entry name" value="PurM C-terminal domain-like"/>
    <property type="match status" value="1"/>
</dbReference>
<dbReference type="SUPFAM" id="SSF55326">
    <property type="entry name" value="PurM N-terminal domain-like"/>
    <property type="match status" value="1"/>
</dbReference>
<evidence type="ECO:0000256" key="1">
    <source>
        <dbReference type="ARBA" id="ARBA00006243"/>
    </source>
</evidence>
<dbReference type="Pfam" id="PF02769">
    <property type="entry name" value="AIRS_C"/>
    <property type="match status" value="1"/>
</dbReference>
<dbReference type="Pfam" id="PF00586">
    <property type="entry name" value="AIRS"/>
    <property type="match status" value="1"/>
</dbReference>
<dbReference type="GO" id="GO:0051604">
    <property type="term" value="P:protein maturation"/>
    <property type="evidence" value="ECO:0007669"/>
    <property type="project" value="TreeGrafter"/>
</dbReference>
<protein>
    <submittedName>
        <fullName evidence="4">Hydrogenase expression/formation protein HypE</fullName>
    </submittedName>
</protein>
<dbReference type="EMBL" id="CP000473">
    <property type="protein sequence ID" value="ABJ87843.1"/>
    <property type="molecule type" value="Genomic_DNA"/>
</dbReference>
<evidence type="ECO:0000259" key="2">
    <source>
        <dbReference type="Pfam" id="PF00586"/>
    </source>
</evidence>
<sequence>MNFTCPTPLTGSDRILLGHGSGGTLSAALLSEIVLPAYNNTILERMEDQATLDINGITLAFTTDSFVVKPIFFPGGDIGSLAVHGTINDLAMGGARPVALSVAMILEEGFAVSDLKRIAGSIGVAARACGVPIVTGDTKVVGRGSGDGIFLNTTGIGIVPRGLQLSAANARPGDIVILSGSIGDHGIAILAQREGLSLDSAIESDSAPLHTLAASILNVTFEVRCMRDPTRGGLSSTLNEIARQSGVGITIQETAVPVREDVRGVCELLGLDPLYVANEGKMVAIVPPQSAAAVLAAMRAHPLARDAAIIGEVTEGESGLVLQRTAFGTHRIVTMLAGDQLPRIC</sequence>
<dbReference type="AlphaFoldDB" id="Q01R77"/>
<gene>
    <name evidence="4" type="ordered locus">Acid_6930</name>
</gene>
<dbReference type="InterPro" id="IPR010918">
    <property type="entry name" value="PurM-like_C_dom"/>
</dbReference>
<comment type="similarity">
    <text evidence="1">Belongs to the HypE family.</text>
</comment>
<dbReference type="InterPro" id="IPR036921">
    <property type="entry name" value="PurM-like_N_sf"/>
</dbReference>
<dbReference type="Gene3D" id="3.90.650.10">
    <property type="entry name" value="PurM-like C-terminal domain"/>
    <property type="match status" value="1"/>
</dbReference>
<reference evidence="4" key="1">
    <citation type="submission" date="2006-10" db="EMBL/GenBank/DDBJ databases">
        <title>Complete sequence of Solibacter usitatus Ellin6076.</title>
        <authorList>
            <consortium name="US DOE Joint Genome Institute"/>
            <person name="Copeland A."/>
            <person name="Lucas S."/>
            <person name="Lapidus A."/>
            <person name="Barry K."/>
            <person name="Detter J.C."/>
            <person name="Glavina del Rio T."/>
            <person name="Hammon N."/>
            <person name="Israni S."/>
            <person name="Dalin E."/>
            <person name="Tice H."/>
            <person name="Pitluck S."/>
            <person name="Thompson L.S."/>
            <person name="Brettin T."/>
            <person name="Bruce D."/>
            <person name="Han C."/>
            <person name="Tapia R."/>
            <person name="Gilna P."/>
            <person name="Schmutz J."/>
            <person name="Larimer F."/>
            <person name="Land M."/>
            <person name="Hauser L."/>
            <person name="Kyrpides N."/>
            <person name="Mikhailova N."/>
            <person name="Janssen P.H."/>
            <person name="Kuske C.R."/>
            <person name="Richardson P."/>
        </authorList>
    </citation>
    <scope>NUCLEOTIDE SEQUENCE</scope>
    <source>
        <strain evidence="4">Ellin6076</strain>
    </source>
</reference>
<dbReference type="NCBIfam" id="TIGR02124">
    <property type="entry name" value="hypE"/>
    <property type="match status" value="1"/>
</dbReference>